<feature type="domain" description="Reverse transcriptase" evidence="2">
    <location>
        <begin position="1"/>
        <end position="69"/>
    </location>
</feature>
<evidence type="ECO:0000256" key="1">
    <source>
        <dbReference type="SAM" id="Phobius"/>
    </source>
</evidence>
<organism evidence="5">
    <name type="scientific">Schistocephalus solidus</name>
    <name type="common">Tapeworm</name>
    <dbReference type="NCBI Taxonomy" id="70667"/>
    <lineage>
        <taxon>Eukaryota</taxon>
        <taxon>Metazoa</taxon>
        <taxon>Spiralia</taxon>
        <taxon>Lophotrochozoa</taxon>
        <taxon>Platyhelminthes</taxon>
        <taxon>Cestoda</taxon>
        <taxon>Eucestoda</taxon>
        <taxon>Diphyllobothriidea</taxon>
        <taxon>Diphyllobothriidae</taxon>
        <taxon>Schistocephalus</taxon>
    </lineage>
</organism>
<evidence type="ECO:0000313" key="3">
    <source>
        <dbReference type="EMBL" id="VDL92609.1"/>
    </source>
</evidence>
<accession>A0A183SPS6</accession>
<protein>
    <submittedName>
        <fullName evidence="5">Reverse transcriptase domain-containing protein</fullName>
    </submittedName>
</protein>
<dbReference type="InterPro" id="IPR000477">
    <property type="entry name" value="RT_dom"/>
</dbReference>
<proteinExistence type="predicted"/>
<evidence type="ECO:0000313" key="4">
    <source>
        <dbReference type="Proteomes" id="UP000275846"/>
    </source>
</evidence>
<dbReference type="EMBL" id="UYSU01033598">
    <property type="protein sequence ID" value="VDL92609.1"/>
    <property type="molecule type" value="Genomic_DNA"/>
</dbReference>
<keyword evidence="1" id="KW-0812">Transmembrane</keyword>
<dbReference type="Proteomes" id="UP000275846">
    <property type="component" value="Unassembled WGS sequence"/>
</dbReference>
<keyword evidence="1" id="KW-1133">Transmembrane helix</keyword>
<feature type="transmembrane region" description="Helical" evidence="1">
    <location>
        <begin position="44"/>
        <end position="67"/>
    </location>
</feature>
<reference evidence="3 4" key="2">
    <citation type="submission" date="2018-11" db="EMBL/GenBank/DDBJ databases">
        <authorList>
            <consortium name="Pathogen Informatics"/>
        </authorList>
    </citation>
    <scope>NUCLEOTIDE SEQUENCE [LARGE SCALE GENOMIC DNA]</scope>
    <source>
        <strain evidence="3 4">NST_G2</strain>
    </source>
</reference>
<evidence type="ECO:0000259" key="2">
    <source>
        <dbReference type="PROSITE" id="PS50878"/>
    </source>
</evidence>
<dbReference type="PROSITE" id="PS50878">
    <property type="entry name" value="RT_POL"/>
    <property type="match status" value="1"/>
</dbReference>
<name>A0A183SPS6_SCHSO</name>
<sequence length="69" mass="7559">MDLTKAFNTWKNEGLGNVMQKFGMTVRVTDNGTGSDAFTVTNGVKFGCVLAPTLFSLMLSAMIMDVYRD</sequence>
<keyword evidence="4" id="KW-1185">Reference proteome</keyword>
<dbReference type="WBParaSite" id="SSLN_0000642101-mRNA-1">
    <property type="protein sequence ID" value="SSLN_0000642101-mRNA-1"/>
    <property type="gene ID" value="SSLN_0000642101"/>
</dbReference>
<keyword evidence="1" id="KW-0472">Membrane</keyword>
<evidence type="ECO:0000313" key="5">
    <source>
        <dbReference type="WBParaSite" id="SSLN_0000642101-mRNA-1"/>
    </source>
</evidence>
<reference evidence="5" key="1">
    <citation type="submission" date="2016-06" db="UniProtKB">
        <authorList>
            <consortium name="WormBaseParasite"/>
        </authorList>
    </citation>
    <scope>IDENTIFICATION</scope>
</reference>
<gene>
    <name evidence="3" type="ORF">SSLN_LOCUS6224</name>
</gene>
<dbReference type="AlphaFoldDB" id="A0A183SPS6"/>
<dbReference type="OrthoDB" id="786357at2759"/>